<dbReference type="KEGG" id="bgp:BGL_2c00110"/>
<dbReference type="KEGG" id="bpla:bpln_2g00110"/>
<dbReference type="SMART" id="SM00867">
    <property type="entry name" value="YceI"/>
    <property type="match status" value="1"/>
</dbReference>
<dbReference type="Pfam" id="PF04264">
    <property type="entry name" value="YceI"/>
    <property type="match status" value="1"/>
</dbReference>
<sequence length="227" mass="24253">MIRRFDARWRALAGSVGLAVVVGCTPVAVLTHHVSTATENVPAGRYTLDPHHWSVGFDVSHFGYSRFTMRFDRASAVLDWRAGGPALSQVSATIDATSIDTNVPVLDRMIAGSDALDATRYPSIRFDSTGWTPTGEHTGKLAGNLTIRGTTQPVTLAVTFNGYGRNPLTKQPTVGFSANGTFSRAAFGIPTWYPAVGDDVRVRIEAEFEMAPPGATDGAQSAESPAR</sequence>
<dbReference type="PANTHER" id="PTHR34406">
    <property type="entry name" value="PROTEIN YCEI"/>
    <property type="match status" value="1"/>
</dbReference>
<evidence type="ECO:0000313" key="2">
    <source>
        <dbReference type="EMBL" id="AJK48111.1"/>
    </source>
</evidence>
<dbReference type="PANTHER" id="PTHR34406:SF1">
    <property type="entry name" value="PROTEIN YCEI"/>
    <property type="match status" value="1"/>
</dbReference>
<dbReference type="SUPFAM" id="SSF101874">
    <property type="entry name" value="YceI-like"/>
    <property type="match status" value="1"/>
</dbReference>
<accession>A0A0B6S781</accession>
<dbReference type="AlphaFoldDB" id="A0A0B6S781"/>
<keyword evidence="3" id="KW-1185">Reference proteome</keyword>
<evidence type="ECO:0000259" key="1">
    <source>
        <dbReference type="SMART" id="SM00867"/>
    </source>
</evidence>
<protein>
    <submittedName>
        <fullName evidence="2">Putative YceI like family protein</fullName>
    </submittedName>
</protein>
<evidence type="ECO:0000313" key="3">
    <source>
        <dbReference type="Proteomes" id="UP000031838"/>
    </source>
</evidence>
<gene>
    <name evidence="2" type="ORF">BGL_2c00110</name>
</gene>
<dbReference type="HOGENOM" id="CLU_071003_1_1_4"/>
<dbReference type="Gene3D" id="2.40.128.110">
    <property type="entry name" value="Lipid/polyisoprenoid-binding, YceI-like"/>
    <property type="match status" value="1"/>
</dbReference>
<dbReference type="InterPro" id="IPR036761">
    <property type="entry name" value="TTHA0802/YceI-like_sf"/>
</dbReference>
<reference evidence="2 3" key="2">
    <citation type="journal article" date="2016" name="Appl. Microbiol. Biotechnol.">
        <title>Mutations improving production and secretion of extracellular lipase by Burkholderia glumae PG1.</title>
        <authorList>
            <person name="Knapp A."/>
            <person name="Voget S."/>
            <person name="Gao R."/>
            <person name="Zaburannyi N."/>
            <person name="Krysciak D."/>
            <person name="Breuer M."/>
            <person name="Hauer B."/>
            <person name="Streit W.R."/>
            <person name="Muller R."/>
            <person name="Daniel R."/>
            <person name="Jaeger K.E."/>
        </authorList>
    </citation>
    <scope>NUCLEOTIDE SEQUENCE [LARGE SCALE GENOMIC DNA]</scope>
    <source>
        <strain evidence="2 3">PG1</strain>
    </source>
</reference>
<dbReference type="RefSeq" id="WP_042626808.1">
    <property type="nucleotide sequence ID" value="NZ_BSTO01000008.1"/>
</dbReference>
<dbReference type="PROSITE" id="PS51257">
    <property type="entry name" value="PROKAR_LIPOPROTEIN"/>
    <property type="match status" value="1"/>
</dbReference>
<dbReference type="EMBL" id="CP002581">
    <property type="protein sequence ID" value="AJK48111.1"/>
    <property type="molecule type" value="Genomic_DNA"/>
</dbReference>
<proteinExistence type="predicted"/>
<organism evidence="2 3">
    <name type="scientific">Burkholderia plantarii</name>
    <dbReference type="NCBI Taxonomy" id="41899"/>
    <lineage>
        <taxon>Bacteria</taxon>
        <taxon>Pseudomonadati</taxon>
        <taxon>Pseudomonadota</taxon>
        <taxon>Betaproteobacteria</taxon>
        <taxon>Burkholderiales</taxon>
        <taxon>Burkholderiaceae</taxon>
        <taxon>Burkholderia</taxon>
    </lineage>
</organism>
<dbReference type="Proteomes" id="UP000031838">
    <property type="component" value="Chromosome 2"/>
</dbReference>
<dbReference type="InterPro" id="IPR007372">
    <property type="entry name" value="Lipid/polyisoprenoid-bd_YceI"/>
</dbReference>
<feature type="domain" description="Lipid/polyisoprenoid-binding YceI-like" evidence="1">
    <location>
        <begin position="45"/>
        <end position="209"/>
    </location>
</feature>
<name>A0A0B6S781_BURPL</name>
<reference evidence="3" key="1">
    <citation type="submission" date="2011-03" db="EMBL/GenBank/DDBJ databases">
        <authorList>
            <person name="Voget S."/>
            <person name="Streit W.R."/>
            <person name="Jaeger K.E."/>
            <person name="Daniel R."/>
        </authorList>
    </citation>
    <scope>NUCLEOTIDE SEQUENCE [LARGE SCALE GENOMIC DNA]</scope>
    <source>
        <strain evidence="3">PG1</strain>
    </source>
</reference>